<keyword evidence="1" id="KW-0093">Biotin biosynthesis</keyword>
<keyword evidence="1" id="KW-0067">ATP-binding</keyword>
<comment type="cofactor">
    <cofactor evidence="1">
        <name>Mg(2+)</name>
        <dbReference type="ChEBI" id="CHEBI:18420"/>
    </cofactor>
</comment>
<dbReference type="PANTHER" id="PTHR43210">
    <property type="entry name" value="DETHIOBIOTIN SYNTHETASE"/>
    <property type="match status" value="1"/>
</dbReference>
<dbReference type="SUPFAM" id="SSF52540">
    <property type="entry name" value="P-loop containing nucleoside triphosphate hydrolases"/>
    <property type="match status" value="1"/>
</dbReference>
<gene>
    <name evidence="1 2" type="primary">bioD</name>
    <name evidence="2" type="ORF">Pro02_55310</name>
</gene>
<feature type="binding site" evidence="1">
    <location>
        <position position="112"/>
    </location>
    <ligand>
        <name>Mg(2+)</name>
        <dbReference type="ChEBI" id="CHEBI:18420"/>
    </ligand>
</feature>
<dbReference type="Pfam" id="PF13500">
    <property type="entry name" value="AAA_26"/>
    <property type="match status" value="1"/>
</dbReference>
<evidence type="ECO:0000313" key="2">
    <source>
        <dbReference type="EMBL" id="GIH87123.1"/>
    </source>
</evidence>
<dbReference type="GO" id="GO:0005829">
    <property type="term" value="C:cytosol"/>
    <property type="evidence" value="ECO:0007669"/>
    <property type="project" value="TreeGrafter"/>
</dbReference>
<organism evidence="2 3">
    <name type="scientific">Planobispora rosea</name>
    <dbReference type="NCBI Taxonomy" id="35762"/>
    <lineage>
        <taxon>Bacteria</taxon>
        <taxon>Bacillati</taxon>
        <taxon>Actinomycetota</taxon>
        <taxon>Actinomycetes</taxon>
        <taxon>Streptosporangiales</taxon>
        <taxon>Streptosporangiaceae</taxon>
        <taxon>Planobispora</taxon>
    </lineage>
</organism>
<keyword evidence="1" id="KW-0963">Cytoplasm</keyword>
<dbReference type="PANTHER" id="PTHR43210:SF5">
    <property type="entry name" value="DETHIOBIOTIN SYNTHETASE"/>
    <property type="match status" value="1"/>
</dbReference>
<dbReference type="UniPathway" id="UPA00078">
    <property type="reaction ID" value="UER00161"/>
</dbReference>
<feature type="binding site" evidence="1">
    <location>
        <begin position="173"/>
        <end position="174"/>
    </location>
    <ligand>
        <name>ATP</name>
        <dbReference type="ChEBI" id="CHEBI:30616"/>
    </ligand>
</feature>
<comment type="similarity">
    <text evidence="1">Belongs to the dethiobiotin synthetase family.</text>
</comment>
<comment type="caution">
    <text evidence="2">The sequence shown here is derived from an EMBL/GenBank/DDBJ whole genome shotgun (WGS) entry which is preliminary data.</text>
</comment>
<proteinExistence type="inferred from homology"/>
<reference evidence="2" key="1">
    <citation type="submission" date="2021-01" db="EMBL/GenBank/DDBJ databases">
        <title>Whole genome shotgun sequence of Planobispora rosea NBRC 15558.</title>
        <authorList>
            <person name="Komaki H."/>
            <person name="Tamura T."/>
        </authorList>
    </citation>
    <scope>NUCLEOTIDE SEQUENCE</scope>
    <source>
        <strain evidence="2">NBRC 15558</strain>
    </source>
</reference>
<dbReference type="NCBIfam" id="TIGR00347">
    <property type="entry name" value="bioD"/>
    <property type="match status" value="1"/>
</dbReference>
<dbReference type="GO" id="GO:0005524">
    <property type="term" value="F:ATP binding"/>
    <property type="evidence" value="ECO:0007669"/>
    <property type="project" value="UniProtKB-UniRule"/>
</dbReference>
<feature type="binding site" evidence="1">
    <location>
        <begin position="203"/>
        <end position="205"/>
    </location>
    <ligand>
        <name>ATP</name>
        <dbReference type="ChEBI" id="CHEBI:30616"/>
    </ligand>
</feature>
<comment type="catalytic activity">
    <reaction evidence="1">
        <text>(7R,8S)-7,8-diammoniononanoate + CO2 + ATP = (4R,5S)-dethiobiotin + ADP + phosphate + 3 H(+)</text>
        <dbReference type="Rhea" id="RHEA:15805"/>
        <dbReference type="ChEBI" id="CHEBI:15378"/>
        <dbReference type="ChEBI" id="CHEBI:16526"/>
        <dbReference type="ChEBI" id="CHEBI:30616"/>
        <dbReference type="ChEBI" id="CHEBI:43474"/>
        <dbReference type="ChEBI" id="CHEBI:149469"/>
        <dbReference type="ChEBI" id="CHEBI:149473"/>
        <dbReference type="ChEBI" id="CHEBI:456216"/>
        <dbReference type="EC" id="6.3.3.3"/>
    </reaction>
</comment>
<keyword evidence="1" id="KW-0436">Ligase</keyword>
<feature type="binding site" evidence="1">
    <location>
        <begin position="15"/>
        <end position="20"/>
    </location>
    <ligand>
        <name>ATP</name>
        <dbReference type="ChEBI" id="CHEBI:30616"/>
    </ligand>
</feature>
<dbReference type="GO" id="GO:0004141">
    <property type="term" value="F:dethiobiotin synthase activity"/>
    <property type="evidence" value="ECO:0007669"/>
    <property type="project" value="UniProtKB-UniRule"/>
</dbReference>
<feature type="active site" evidence="1">
    <location>
        <position position="40"/>
    </location>
</feature>
<feature type="binding site" evidence="1">
    <location>
        <begin position="112"/>
        <end position="115"/>
    </location>
    <ligand>
        <name>ATP</name>
        <dbReference type="ChEBI" id="CHEBI:30616"/>
    </ligand>
</feature>
<keyword evidence="3" id="KW-1185">Reference proteome</keyword>
<dbReference type="GO" id="GO:0009102">
    <property type="term" value="P:biotin biosynthetic process"/>
    <property type="evidence" value="ECO:0007669"/>
    <property type="project" value="UniProtKB-UniRule"/>
</dbReference>
<name>A0A8J3WFA2_PLARO</name>
<comment type="subcellular location">
    <subcellularLocation>
        <location evidence="1">Cytoplasm</location>
    </subcellularLocation>
</comment>
<feature type="binding site" evidence="1">
    <location>
        <position position="55"/>
    </location>
    <ligand>
        <name>Mg(2+)</name>
        <dbReference type="ChEBI" id="CHEBI:18420"/>
    </ligand>
</feature>
<protein>
    <recommendedName>
        <fullName evidence="1">ATP-dependent dethiobiotin synthetase BioD</fullName>
        <ecNumber evidence="1">6.3.3.3</ecNumber>
    </recommendedName>
    <alternativeName>
        <fullName evidence="1">DTB synthetase</fullName>
        <shortName evidence="1">DTBS</shortName>
    </alternativeName>
    <alternativeName>
        <fullName evidence="1">Dethiobiotin synthase</fullName>
    </alternativeName>
</protein>
<dbReference type="Proteomes" id="UP000655044">
    <property type="component" value="Unassembled WGS sequence"/>
</dbReference>
<dbReference type="HAMAP" id="MF_00336">
    <property type="entry name" value="BioD"/>
    <property type="match status" value="1"/>
</dbReference>
<dbReference type="PIRSF" id="PIRSF006755">
    <property type="entry name" value="DTB_synth"/>
    <property type="match status" value="1"/>
</dbReference>
<keyword evidence="1" id="KW-0547">Nucleotide-binding</keyword>
<accession>A0A8J3WFA2</accession>
<dbReference type="CDD" id="cd03109">
    <property type="entry name" value="DTBS"/>
    <property type="match status" value="1"/>
</dbReference>
<keyword evidence="1" id="KW-0479">Metal-binding</keyword>
<dbReference type="GO" id="GO:0000287">
    <property type="term" value="F:magnesium ion binding"/>
    <property type="evidence" value="ECO:0007669"/>
    <property type="project" value="UniProtKB-UniRule"/>
</dbReference>
<feature type="binding site" evidence="1">
    <location>
        <position position="19"/>
    </location>
    <ligand>
        <name>Mg(2+)</name>
        <dbReference type="ChEBI" id="CHEBI:18420"/>
    </ligand>
</feature>
<comment type="caution">
    <text evidence="1">Lacks conserved residue(s) required for the propagation of feature annotation.</text>
</comment>
<keyword evidence="1" id="KW-0460">Magnesium</keyword>
<dbReference type="EC" id="6.3.3.3" evidence="1"/>
<sequence length="245" mass="24742">MGRVSILVVTGTDTGVGKTVVTAAVAALARERGSSVAVVKPAQTGVGENEPGDLDDVIRLSGVTTTFEFARFPDPLAPAAAARVAGVPPVSLSEAAERIEELAGSHRLVVVEGAGGLLVRFDEEGATLADLARTLRAPVLVVARAALGTLNHTALTLEAMAGRGLDLAGVVIGSWPAEPGLAERCNVADLEMLSARPLAGVLPEGAGALDREAFAGVARAGLGPVLGGGFNPAAFRTTFRLAPLS</sequence>
<dbReference type="EMBL" id="BOOI01000055">
    <property type="protein sequence ID" value="GIH87123.1"/>
    <property type="molecule type" value="Genomic_DNA"/>
</dbReference>
<dbReference type="InterPro" id="IPR027417">
    <property type="entry name" value="P-loop_NTPase"/>
</dbReference>
<feature type="binding site" evidence="1">
    <location>
        <position position="55"/>
    </location>
    <ligand>
        <name>ATP</name>
        <dbReference type="ChEBI" id="CHEBI:30616"/>
    </ligand>
</feature>
<comment type="subunit">
    <text evidence="1">Homodimer.</text>
</comment>
<dbReference type="InterPro" id="IPR004472">
    <property type="entry name" value="DTB_synth_BioD"/>
</dbReference>
<evidence type="ECO:0000313" key="3">
    <source>
        <dbReference type="Proteomes" id="UP000655044"/>
    </source>
</evidence>
<dbReference type="AlphaFoldDB" id="A0A8J3WFA2"/>
<comment type="pathway">
    <text evidence="1">Cofactor biosynthesis; biotin biosynthesis; biotin from 7,8-diaminononanoate: step 1/2.</text>
</comment>
<comment type="function">
    <text evidence="1">Catalyzes a mechanistically unusual reaction, the ATP-dependent insertion of CO2 between the N7 and N8 nitrogen atoms of 7,8-diaminopelargonic acid (DAPA, also called 7,8-diammoniononanoate) to form a ureido ring.</text>
</comment>
<evidence type="ECO:0000256" key="1">
    <source>
        <dbReference type="HAMAP-Rule" id="MF_00336"/>
    </source>
</evidence>
<dbReference type="Gene3D" id="3.40.50.300">
    <property type="entry name" value="P-loop containing nucleotide triphosphate hydrolases"/>
    <property type="match status" value="1"/>
</dbReference>
<feature type="binding site" evidence="1">
    <location>
        <position position="44"/>
    </location>
    <ligand>
        <name>substrate</name>
    </ligand>
</feature>